<keyword evidence="2" id="KW-1185">Reference proteome</keyword>
<proteinExistence type="predicted"/>
<organism evidence="1 2">
    <name type="scientific">Anabarilius grahami</name>
    <name type="common">Kanglang fish</name>
    <name type="synonym">Barilius grahami</name>
    <dbReference type="NCBI Taxonomy" id="495550"/>
    <lineage>
        <taxon>Eukaryota</taxon>
        <taxon>Metazoa</taxon>
        <taxon>Chordata</taxon>
        <taxon>Craniata</taxon>
        <taxon>Vertebrata</taxon>
        <taxon>Euteleostomi</taxon>
        <taxon>Actinopterygii</taxon>
        <taxon>Neopterygii</taxon>
        <taxon>Teleostei</taxon>
        <taxon>Ostariophysi</taxon>
        <taxon>Cypriniformes</taxon>
        <taxon>Xenocyprididae</taxon>
        <taxon>Xenocypridinae</taxon>
        <taxon>Xenocypridinae incertae sedis</taxon>
        <taxon>Anabarilius</taxon>
    </lineage>
</organism>
<accession>A0A3N0XPQ2</accession>
<dbReference type="EMBL" id="RJVU01067364">
    <property type="protein sequence ID" value="ROI83728.1"/>
    <property type="molecule type" value="Genomic_DNA"/>
</dbReference>
<gene>
    <name evidence="1" type="ORF">DPX16_14670</name>
</gene>
<comment type="caution">
    <text evidence="1">The sequence shown here is derived from an EMBL/GenBank/DDBJ whole genome shotgun (WGS) entry which is preliminary data.</text>
</comment>
<dbReference type="AlphaFoldDB" id="A0A3N0XPQ2"/>
<dbReference type="Proteomes" id="UP000281406">
    <property type="component" value="Unassembled WGS sequence"/>
</dbReference>
<evidence type="ECO:0000313" key="1">
    <source>
        <dbReference type="EMBL" id="ROI83728.1"/>
    </source>
</evidence>
<reference evidence="1 2" key="1">
    <citation type="submission" date="2018-10" db="EMBL/GenBank/DDBJ databases">
        <title>Genome assembly for a Yunnan-Guizhou Plateau 3E fish, Anabarilius grahami (Regan), and its evolutionary and genetic applications.</title>
        <authorList>
            <person name="Jiang W."/>
        </authorList>
    </citation>
    <scope>NUCLEOTIDE SEQUENCE [LARGE SCALE GENOMIC DNA]</scope>
    <source>
        <strain evidence="1">AG-KIZ</strain>
        <tissue evidence="1">Muscle</tissue>
    </source>
</reference>
<protein>
    <submittedName>
        <fullName evidence="1">Uncharacterized protein</fullName>
    </submittedName>
</protein>
<name>A0A3N0XPQ2_ANAGA</name>
<evidence type="ECO:0000313" key="2">
    <source>
        <dbReference type="Proteomes" id="UP000281406"/>
    </source>
</evidence>
<sequence>MPVLRPLVYIRLLSAVAELYQAPKDKSFFSCTYTIGFNTVQTFANGNSFTKVDNEVMISIFSLWVSRA</sequence>